<organism evidence="11 12">
    <name type="scientific">Streptomyces pseudovenezuelae</name>
    <dbReference type="NCBI Taxonomy" id="67350"/>
    <lineage>
        <taxon>Bacteria</taxon>
        <taxon>Bacillati</taxon>
        <taxon>Actinomycetota</taxon>
        <taxon>Actinomycetes</taxon>
        <taxon>Kitasatosporales</taxon>
        <taxon>Streptomycetaceae</taxon>
        <taxon>Streptomyces</taxon>
        <taxon>Streptomyces aurantiacus group</taxon>
    </lineage>
</organism>
<comment type="function">
    <text evidence="8">Pectinolytic enzyme involved in the degradation of xylogalacturonan (xga), a galacturonan backbone heavily substituted with xylose, and which is one important component of the hairy regions of pectin. Activity requires a galacturonic acid backbone substituted with xylose.</text>
</comment>
<evidence type="ECO:0000256" key="9">
    <source>
        <dbReference type="RuleBase" id="RU361169"/>
    </source>
</evidence>
<name>A0ABT6LB94_9ACTN</name>
<dbReference type="InterPro" id="IPR006311">
    <property type="entry name" value="TAT_signal"/>
</dbReference>
<dbReference type="SUPFAM" id="SSF51126">
    <property type="entry name" value="Pectin lyase-like"/>
    <property type="match status" value="1"/>
</dbReference>
<dbReference type="SMART" id="SM00710">
    <property type="entry name" value="PbH1"/>
    <property type="match status" value="4"/>
</dbReference>
<feature type="signal peptide" evidence="10">
    <location>
        <begin position="1"/>
        <end position="34"/>
    </location>
</feature>
<comment type="similarity">
    <text evidence="1 9">Belongs to the glycosyl hydrolase 28 family.</text>
</comment>
<gene>
    <name evidence="11" type="ORF">M2283_000850</name>
</gene>
<dbReference type="EMBL" id="JARXVH010000001">
    <property type="protein sequence ID" value="MDH6213571.1"/>
    <property type="molecule type" value="Genomic_DNA"/>
</dbReference>
<protein>
    <recommendedName>
        <fullName evidence="13">Endo-polygalacturonase</fullName>
    </recommendedName>
</protein>
<evidence type="ECO:0000256" key="4">
    <source>
        <dbReference type="ARBA" id="ARBA00023180"/>
    </source>
</evidence>
<evidence type="ECO:0000256" key="3">
    <source>
        <dbReference type="ARBA" id="ARBA00022801"/>
    </source>
</evidence>
<keyword evidence="5" id="KW-0119">Carbohydrate metabolism</keyword>
<evidence type="ECO:0008006" key="13">
    <source>
        <dbReference type="Google" id="ProtNLM"/>
    </source>
</evidence>
<keyword evidence="4" id="KW-0325">Glycoprotein</keyword>
<accession>A0ABT6LB94</accession>
<evidence type="ECO:0000256" key="2">
    <source>
        <dbReference type="ARBA" id="ARBA00022737"/>
    </source>
</evidence>
<evidence type="ECO:0000256" key="10">
    <source>
        <dbReference type="SAM" id="SignalP"/>
    </source>
</evidence>
<dbReference type="Gene3D" id="2.160.20.10">
    <property type="entry name" value="Single-stranded right-handed beta-helix, Pectin lyase-like"/>
    <property type="match status" value="1"/>
</dbReference>
<dbReference type="InterPro" id="IPR006626">
    <property type="entry name" value="PbH1"/>
</dbReference>
<proteinExistence type="inferred from homology"/>
<dbReference type="RefSeq" id="WP_280874575.1">
    <property type="nucleotide sequence ID" value="NZ_JARXVH010000001.1"/>
</dbReference>
<reference evidence="11 12" key="1">
    <citation type="submission" date="2023-04" db="EMBL/GenBank/DDBJ databases">
        <title>Forest soil microbial communities from Buena Vista Peninsula, Colon Province, Panama.</title>
        <authorList>
            <person name="Bouskill N."/>
        </authorList>
    </citation>
    <scope>NUCLEOTIDE SEQUENCE [LARGE SCALE GENOMIC DNA]</scope>
    <source>
        <strain evidence="11 12">GGS1</strain>
    </source>
</reference>
<dbReference type="Proteomes" id="UP001160499">
    <property type="component" value="Unassembled WGS sequence"/>
</dbReference>
<evidence type="ECO:0000313" key="11">
    <source>
        <dbReference type="EMBL" id="MDH6213571.1"/>
    </source>
</evidence>
<keyword evidence="7" id="KW-0624">Polysaccharide degradation</keyword>
<dbReference type="InterPro" id="IPR012334">
    <property type="entry name" value="Pectin_lyas_fold"/>
</dbReference>
<dbReference type="PANTHER" id="PTHR31736:SF9">
    <property type="entry name" value="ENDO-XYLOGALACTURONAN HYDROLASE A-RELATED"/>
    <property type="match status" value="1"/>
</dbReference>
<dbReference type="InterPro" id="IPR011050">
    <property type="entry name" value="Pectin_lyase_fold/virulence"/>
</dbReference>
<evidence type="ECO:0000256" key="7">
    <source>
        <dbReference type="ARBA" id="ARBA00023326"/>
    </source>
</evidence>
<evidence type="ECO:0000256" key="8">
    <source>
        <dbReference type="ARBA" id="ARBA00037278"/>
    </source>
</evidence>
<evidence type="ECO:0000313" key="12">
    <source>
        <dbReference type="Proteomes" id="UP001160499"/>
    </source>
</evidence>
<dbReference type="Pfam" id="PF00295">
    <property type="entry name" value="Glyco_hydro_28"/>
    <property type="match status" value="1"/>
</dbReference>
<dbReference type="PROSITE" id="PS51318">
    <property type="entry name" value="TAT"/>
    <property type="match status" value="1"/>
</dbReference>
<dbReference type="PANTHER" id="PTHR31736">
    <property type="match status" value="1"/>
</dbReference>
<feature type="chain" id="PRO_5046862844" description="Endo-polygalacturonase" evidence="10">
    <location>
        <begin position="35"/>
        <end position="511"/>
    </location>
</feature>
<comment type="caution">
    <text evidence="11">The sequence shown here is derived from an EMBL/GenBank/DDBJ whole genome shotgun (WGS) entry which is preliminary data.</text>
</comment>
<evidence type="ECO:0000256" key="6">
    <source>
        <dbReference type="ARBA" id="ARBA00023295"/>
    </source>
</evidence>
<evidence type="ECO:0000256" key="5">
    <source>
        <dbReference type="ARBA" id="ARBA00023277"/>
    </source>
</evidence>
<keyword evidence="6 9" id="KW-0326">Glycosidase</keyword>
<keyword evidence="3 9" id="KW-0378">Hydrolase</keyword>
<keyword evidence="2" id="KW-0677">Repeat</keyword>
<keyword evidence="10" id="KW-0732">Signal</keyword>
<dbReference type="InterPro" id="IPR000743">
    <property type="entry name" value="Glyco_hydro_28"/>
</dbReference>
<sequence length="511" mass="56005">MNTPLSRRTALQAAGATALAAGLASGLTATAAHADGQGLGHNSRPKLVTYPRPATMPTNTTFKVRARTAPDGEWRTLDIWRPQLEEINATTGSGKVYNSSMVYFDFRGSVELEVTYLKGGTTKARVRPDALGISPELLGDTLRFTLDEPRDVVVQINDEIFDCLHVITNALEKHAPSADDPDVIYFGPGVHTVTGNVLTVPSGKTVYLAGGAVLTAQVYFKDVERARLTGHGVLYNNPGGAILCEGSRNIRIEDVIILNPAGYAGTFGESHNVRVRKARSFSSKGNGDGFDVFSSTGVHFDGCFMRNSDDCFAIYAHRWDYYGDTRDITIENCTLWADVAHPVNVGTHGNSDAPEMIENLVIKNVDVLDHREPQMGYQGCVALNPGDSNLIKNVRIEDLRIEDFRQGQVIHMRIMYNTKYNTSVGRGIEDVYIKNLTYTGTHANPSLFLGYDADHAIKNVTFENLVINGLVVADSMKKPTWYYTTDSVQWFSNEHVTNLKFLTTAEAAAAS</sequence>
<keyword evidence="12" id="KW-1185">Reference proteome</keyword>
<evidence type="ECO:0000256" key="1">
    <source>
        <dbReference type="ARBA" id="ARBA00008834"/>
    </source>
</evidence>